<sequence length="770" mass="87673">MSDKKRYIINSEGRPLNAPLWQKGDMLEKYEGQNQFAMIERRFSEYGGLNLTSGTKITDRDDVAWLFRNLEDESVESAFVVHRFKDNTFMVQHLSTGDISSSLVDVKAIYSAAQRLNTQSMYIVHNHPSGDLHSSKQDRMMINMMKKVFEGSGIRIEDGIIINTRSGRYAVFNEVHDIETNQIKAQETPQVDIRAYSFNKQIYAENYQPGFSRITSPMDVAAFLMTQKYGLSDKSEVLVLNRKNEINAKIILPKHDQVNAALEAVSAYSGTSLILYTTCYDYIKLEQLKERCKAANVGLLDVLVLESDNSEKVLRSLEGKQVYGYDSKNDKVIIVYEEGIAYTSGKKTDDFFLSVANSGDTTENLIRYAALSEEDKSDVSRSGAEKAQELFSNIYDGDLSTSDRKHIEKNFENLITKAEQTKIEQEEGFTIIGGTLRNLAESAAKHPHELLYYDKATADILQLYIDKTGIYETLSATDLENLHRIWKGEAESRTIISAGMTEEQIQKQINRFSKLITNDNINKKDMNPENEQKLAVKLKYLGFGNDPNIMKEIKQNFELEKSEFTVKTKSMLASEGNTAEFNLHFKKEKDNNVSFGTYEATLETSKGESRTHTFGASKAPAFTAKEAINLLEGRAVKTHFLSKETNEKESVFIRMNFKEKTEQGNFKYDFFHKNYGVDTAAILNKSNIIVNKPEYRDNLIKSLEKGNVVKVMVDLDDKKVEARAVLNPQFKNITLYDSEMNRIKINNESYQMSKSHEKSQVLEHSRSRGH</sequence>
<dbReference type="InterPro" id="IPR020891">
    <property type="entry name" value="UPF0758_CS"/>
</dbReference>
<evidence type="ECO:0000256" key="1">
    <source>
        <dbReference type="ARBA" id="ARBA00023049"/>
    </source>
</evidence>
<organism evidence="4 5">
    <name type="scientific">Cruoricaptor ignavus</name>
    <dbReference type="NCBI Taxonomy" id="1118202"/>
    <lineage>
        <taxon>Bacteria</taxon>
        <taxon>Pseudomonadati</taxon>
        <taxon>Bacteroidota</taxon>
        <taxon>Flavobacteriia</taxon>
        <taxon>Flavobacteriales</taxon>
        <taxon>Weeksellaceae</taxon>
        <taxon>Cruoricaptor</taxon>
    </lineage>
</organism>
<name>A0A7M1T407_9FLAO</name>
<proteinExistence type="predicted"/>
<dbReference type="InterPro" id="IPR025657">
    <property type="entry name" value="RadC_JAB"/>
</dbReference>
<evidence type="ECO:0000313" key="4">
    <source>
        <dbReference type="EMBL" id="QOR74606.1"/>
    </source>
</evidence>
<reference evidence="4 5" key="1">
    <citation type="submission" date="2020-10" db="EMBL/GenBank/DDBJ databases">
        <title>Complete genome of Cruoricapor ignavus strain M1214 isolated from the blood culture of a febrile patient.</title>
        <authorList>
            <person name="Guglielmino C.J.D."/>
        </authorList>
    </citation>
    <scope>NUCLEOTIDE SEQUENCE [LARGE SCALE GENOMIC DNA]</scope>
    <source>
        <strain evidence="4 5">M1214</strain>
    </source>
</reference>
<evidence type="ECO:0000259" key="3">
    <source>
        <dbReference type="Pfam" id="PF04002"/>
    </source>
</evidence>
<feature type="region of interest" description="Disordered" evidence="2">
    <location>
        <begin position="748"/>
        <end position="770"/>
    </location>
</feature>
<protein>
    <submittedName>
        <fullName evidence="4">JAB domain-containing protein</fullName>
    </submittedName>
</protein>
<dbReference type="EMBL" id="CP063145">
    <property type="protein sequence ID" value="QOR74606.1"/>
    <property type="molecule type" value="Genomic_DNA"/>
</dbReference>
<dbReference type="InterPro" id="IPR001405">
    <property type="entry name" value="UPF0758"/>
</dbReference>
<keyword evidence="1" id="KW-0482">Metalloprotease</keyword>
<evidence type="ECO:0000313" key="5">
    <source>
        <dbReference type="Proteomes" id="UP000593605"/>
    </source>
</evidence>
<dbReference type="AlphaFoldDB" id="A0A7M1T407"/>
<feature type="compositionally biased region" description="Basic and acidic residues" evidence="2">
    <location>
        <begin position="754"/>
        <end position="770"/>
    </location>
</feature>
<dbReference type="PANTHER" id="PTHR30471">
    <property type="entry name" value="DNA REPAIR PROTEIN RADC"/>
    <property type="match status" value="1"/>
</dbReference>
<feature type="domain" description="RadC-like JAB" evidence="3">
    <location>
        <begin position="63"/>
        <end position="171"/>
    </location>
</feature>
<dbReference type="Gene3D" id="3.40.140.10">
    <property type="entry name" value="Cytidine Deaminase, domain 2"/>
    <property type="match status" value="1"/>
</dbReference>
<gene>
    <name evidence="4" type="ORF">IMZ16_04005</name>
</gene>
<keyword evidence="1" id="KW-0645">Protease</keyword>
<dbReference type="KEGG" id="civ:IMZ16_04005"/>
<dbReference type="GO" id="GO:0008237">
    <property type="term" value="F:metallopeptidase activity"/>
    <property type="evidence" value="ECO:0007669"/>
    <property type="project" value="UniProtKB-KW"/>
</dbReference>
<evidence type="ECO:0000256" key="2">
    <source>
        <dbReference type="SAM" id="MobiDB-lite"/>
    </source>
</evidence>
<dbReference type="PROSITE" id="PS01302">
    <property type="entry name" value="UPF0758"/>
    <property type="match status" value="1"/>
</dbReference>
<dbReference type="Proteomes" id="UP000593605">
    <property type="component" value="Chromosome"/>
</dbReference>
<keyword evidence="1" id="KW-0378">Hydrolase</keyword>
<accession>A0A7M1T407</accession>
<dbReference type="PANTHER" id="PTHR30471:SF3">
    <property type="entry name" value="UPF0758 PROTEIN YEES-RELATED"/>
    <property type="match status" value="1"/>
</dbReference>
<dbReference type="Pfam" id="PF04002">
    <property type="entry name" value="RadC"/>
    <property type="match status" value="1"/>
</dbReference>
<dbReference type="RefSeq" id="WP_193440590.1">
    <property type="nucleotide sequence ID" value="NZ_CP063145.1"/>
</dbReference>